<gene>
    <name evidence="2" type="ORF">GWK47_003359</name>
</gene>
<proteinExistence type="predicted"/>
<evidence type="ECO:0000313" key="2">
    <source>
        <dbReference type="EMBL" id="KAG0730089.1"/>
    </source>
</evidence>
<feature type="region of interest" description="Disordered" evidence="1">
    <location>
        <begin position="17"/>
        <end position="41"/>
    </location>
</feature>
<dbReference type="EMBL" id="JACEEZ010000537">
    <property type="protein sequence ID" value="KAG0730089.1"/>
    <property type="molecule type" value="Genomic_DNA"/>
</dbReference>
<evidence type="ECO:0000256" key="1">
    <source>
        <dbReference type="SAM" id="MobiDB-lite"/>
    </source>
</evidence>
<dbReference type="Gene3D" id="2.30.30.100">
    <property type="match status" value="1"/>
</dbReference>
<dbReference type="AlphaFoldDB" id="A0A8J4YSS4"/>
<sequence>MLCRCISVPSLTPPSRLPFSPVLGRSHPHQPQALPEPADWPGGDRQAQWGHEYKGILVSVDSYMNLQTEAVKVNRKCRVPQAEVSEGDIQDAGLFPYPRLGEESLRYWPMEGPEPAPSHRLPRTGKPCRPEGHPHFGFLLQGACQSHCQDNIISVNCAAGDLVAIVSRWAACNISGCGLLRGCKEPGLQYLGGGGLLKPIISFSDDQLLVCKLE</sequence>
<evidence type="ECO:0000313" key="3">
    <source>
        <dbReference type="Proteomes" id="UP000770661"/>
    </source>
</evidence>
<reference evidence="2" key="1">
    <citation type="submission" date="2020-07" db="EMBL/GenBank/DDBJ databases">
        <title>The High-quality genome of the commercially important snow crab, Chionoecetes opilio.</title>
        <authorList>
            <person name="Jeong J.-H."/>
            <person name="Ryu S."/>
        </authorList>
    </citation>
    <scope>NUCLEOTIDE SEQUENCE</scope>
    <source>
        <strain evidence="2">MADBK_172401_WGS</strain>
        <tissue evidence="2">Digestive gland</tissue>
    </source>
</reference>
<dbReference type="OrthoDB" id="409625at2759"/>
<accession>A0A8J4YSS4</accession>
<keyword evidence="3" id="KW-1185">Reference proteome</keyword>
<comment type="caution">
    <text evidence="2">The sequence shown here is derived from an EMBL/GenBank/DDBJ whole genome shotgun (WGS) entry which is preliminary data.</text>
</comment>
<organism evidence="2 3">
    <name type="scientific">Chionoecetes opilio</name>
    <name type="common">Atlantic snow crab</name>
    <name type="synonym">Cancer opilio</name>
    <dbReference type="NCBI Taxonomy" id="41210"/>
    <lineage>
        <taxon>Eukaryota</taxon>
        <taxon>Metazoa</taxon>
        <taxon>Ecdysozoa</taxon>
        <taxon>Arthropoda</taxon>
        <taxon>Crustacea</taxon>
        <taxon>Multicrustacea</taxon>
        <taxon>Malacostraca</taxon>
        <taxon>Eumalacostraca</taxon>
        <taxon>Eucarida</taxon>
        <taxon>Decapoda</taxon>
        <taxon>Pleocyemata</taxon>
        <taxon>Brachyura</taxon>
        <taxon>Eubrachyura</taxon>
        <taxon>Majoidea</taxon>
        <taxon>Majidae</taxon>
        <taxon>Chionoecetes</taxon>
    </lineage>
</organism>
<dbReference type="Proteomes" id="UP000770661">
    <property type="component" value="Unassembled WGS sequence"/>
</dbReference>
<name>A0A8J4YSS4_CHIOP</name>
<evidence type="ECO:0008006" key="4">
    <source>
        <dbReference type="Google" id="ProtNLM"/>
    </source>
</evidence>
<protein>
    <recommendedName>
        <fullName evidence="4">LSM domain-containing protein</fullName>
    </recommendedName>
</protein>